<comment type="subcellular location">
    <subcellularLocation>
        <location evidence="1">Secreted</location>
    </subcellularLocation>
</comment>
<dbReference type="PANTHER" id="PTHR24256">
    <property type="entry name" value="TRYPTASE-RELATED"/>
    <property type="match status" value="1"/>
</dbReference>
<organism evidence="9 10">
    <name type="scientific">Asbolus verrucosus</name>
    <name type="common">Desert ironclad beetle</name>
    <dbReference type="NCBI Taxonomy" id="1661398"/>
    <lineage>
        <taxon>Eukaryota</taxon>
        <taxon>Metazoa</taxon>
        <taxon>Ecdysozoa</taxon>
        <taxon>Arthropoda</taxon>
        <taxon>Hexapoda</taxon>
        <taxon>Insecta</taxon>
        <taxon>Pterygota</taxon>
        <taxon>Neoptera</taxon>
        <taxon>Endopterygota</taxon>
        <taxon>Coleoptera</taxon>
        <taxon>Polyphaga</taxon>
        <taxon>Cucujiformia</taxon>
        <taxon>Tenebrionidae</taxon>
        <taxon>Pimeliinae</taxon>
        <taxon>Asbolus</taxon>
    </lineage>
</organism>
<dbReference type="PRINTS" id="PR00722">
    <property type="entry name" value="CHYMOTRYPSIN"/>
</dbReference>
<dbReference type="InterPro" id="IPR001254">
    <property type="entry name" value="Trypsin_dom"/>
</dbReference>
<keyword evidence="7" id="KW-0472">Membrane</keyword>
<sequence length="341" mass="38264">LHISTTILTVIQSVSVCLLIYAPMMMKLPMVTDYWISGKFEDDSCPNHFDVCCEEPLEAPQLKEEKGCGFLNSKGISSRITSNSEITQFAELPWSVLVFDEDHEKKKGAFVCGGSLIHPQVVITASHCVATVDDSFIKVRAGEWNLKNNDEPLPHQDQYVKEIIVHPQYKPGILWNDIALLILKQPFTINENIGFICLPPRKIKINEQLCVASGWGKNAFVKGRHSTVLRKVTLPIVSKNECQEALRSTRLGKFFRLHRSFMCAGGEKNKDTCKGDGGSPLICPLTEESGRYVQMGVVSWGIGCGNNKTPGVYVNVPVFSQWIDRQLKTRNLNTTYYKLRT</sequence>
<dbReference type="CDD" id="cd00190">
    <property type="entry name" value="Tryp_SPc"/>
    <property type="match status" value="1"/>
</dbReference>
<evidence type="ECO:0000313" key="9">
    <source>
        <dbReference type="EMBL" id="RZC40787.1"/>
    </source>
</evidence>
<dbReference type="Pfam" id="PF00089">
    <property type="entry name" value="Trypsin"/>
    <property type="match status" value="1"/>
</dbReference>
<evidence type="ECO:0000259" key="8">
    <source>
        <dbReference type="PROSITE" id="PS50240"/>
    </source>
</evidence>
<dbReference type="InterPro" id="IPR018114">
    <property type="entry name" value="TRYPSIN_HIS"/>
</dbReference>
<evidence type="ECO:0000256" key="3">
    <source>
        <dbReference type="ARBA" id="ARBA00023157"/>
    </source>
</evidence>
<gene>
    <name evidence="9" type="ORF">BDFB_007019</name>
</gene>
<accession>A0A482W7Q4</accession>
<dbReference type="OrthoDB" id="6261922at2759"/>
<dbReference type="PROSITE" id="PS00134">
    <property type="entry name" value="TRYPSIN_HIS"/>
    <property type="match status" value="1"/>
</dbReference>
<dbReference type="InterPro" id="IPR009003">
    <property type="entry name" value="Peptidase_S1_PA"/>
</dbReference>
<dbReference type="SMART" id="SM00020">
    <property type="entry name" value="Tryp_SPc"/>
    <property type="match status" value="1"/>
</dbReference>
<dbReference type="STRING" id="1661398.A0A482W7Q4"/>
<keyword evidence="3" id="KW-1015">Disulfide bond</keyword>
<dbReference type="InterPro" id="IPR001314">
    <property type="entry name" value="Peptidase_S1A"/>
</dbReference>
<dbReference type="Gene3D" id="2.40.10.10">
    <property type="entry name" value="Trypsin-like serine proteases"/>
    <property type="match status" value="2"/>
</dbReference>
<evidence type="ECO:0000256" key="2">
    <source>
        <dbReference type="ARBA" id="ARBA00022525"/>
    </source>
</evidence>
<feature type="transmembrane region" description="Helical" evidence="7">
    <location>
        <begin position="6"/>
        <end position="24"/>
    </location>
</feature>
<dbReference type="GO" id="GO:0004252">
    <property type="term" value="F:serine-type endopeptidase activity"/>
    <property type="evidence" value="ECO:0007669"/>
    <property type="project" value="InterPro"/>
</dbReference>
<dbReference type="InterPro" id="IPR043504">
    <property type="entry name" value="Peptidase_S1_PA_chymotrypsin"/>
</dbReference>
<evidence type="ECO:0000313" key="10">
    <source>
        <dbReference type="Proteomes" id="UP000292052"/>
    </source>
</evidence>
<proteinExistence type="inferred from homology"/>
<evidence type="ECO:0000256" key="7">
    <source>
        <dbReference type="SAM" id="Phobius"/>
    </source>
</evidence>
<keyword evidence="10" id="KW-1185">Reference proteome</keyword>
<evidence type="ECO:0000256" key="1">
    <source>
        <dbReference type="ARBA" id="ARBA00004613"/>
    </source>
</evidence>
<dbReference type="Proteomes" id="UP000292052">
    <property type="component" value="Unassembled WGS sequence"/>
</dbReference>
<keyword evidence="7" id="KW-0812">Transmembrane</keyword>
<dbReference type="GO" id="GO:0005576">
    <property type="term" value="C:extracellular region"/>
    <property type="evidence" value="ECO:0007669"/>
    <property type="project" value="UniProtKB-SubCell"/>
</dbReference>
<reference evidence="9 10" key="1">
    <citation type="submission" date="2017-03" db="EMBL/GenBank/DDBJ databases">
        <title>Genome of the blue death feigning beetle - Asbolus verrucosus.</title>
        <authorList>
            <person name="Rider S.D."/>
        </authorList>
    </citation>
    <scope>NUCLEOTIDE SEQUENCE [LARGE SCALE GENOMIC DNA]</scope>
    <source>
        <strain evidence="9">Butters</strain>
        <tissue evidence="9">Head and leg muscle</tissue>
    </source>
</reference>
<comment type="similarity">
    <text evidence="4">Belongs to the peptidase S1 family. CLIP subfamily.</text>
</comment>
<name>A0A482W7Q4_ASBVE</name>
<keyword evidence="7" id="KW-1133">Transmembrane helix</keyword>
<evidence type="ECO:0000256" key="4">
    <source>
        <dbReference type="ARBA" id="ARBA00024195"/>
    </source>
</evidence>
<evidence type="ECO:0000256" key="6">
    <source>
        <dbReference type="ARBA" id="ARBA00076468"/>
    </source>
</evidence>
<dbReference type="EMBL" id="QDEB01023094">
    <property type="protein sequence ID" value="RZC40787.1"/>
    <property type="molecule type" value="Genomic_DNA"/>
</dbReference>
<dbReference type="PROSITE" id="PS50240">
    <property type="entry name" value="TRYPSIN_DOM"/>
    <property type="match status" value="1"/>
</dbReference>
<dbReference type="SUPFAM" id="SSF50494">
    <property type="entry name" value="Trypsin-like serine proteases"/>
    <property type="match status" value="1"/>
</dbReference>
<feature type="domain" description="Peptidase S1" evidence="8">
    <location>
        <begin position="80"/>
        <end position="328"/>
    </location>
</feature>
<protein>
    <recommendedName>
        <fullName evidence="5">Phenoloxidase-activating factor 2</fullName>
    </recommendedName>
    <alternativeName>
        <fullName evidence="6">Prophenoloxidase-activating factor II</fullName>
    </alternativeName>
</protein>
<evidence type="ECO:0000256" key="5">
    <source>
        <dbReference type="ARBA" id="ARBA00068096"/>
    </source>
</evidence>
<comment type="caution">
    <text evidence="9">The sequence shown here is derived from an EMBL/GenBank/DDBJ whole genome shotgun (WGS) entry which is preliminary data.</text>
</comment>
<keyword evidence="2" id="KW-0964">Secreted</keyword>
<dbReference type="AlphaFoldDB" id="A0A482W7Q4"/>
<dbReference type="InterPro" id="IPR051487">
    <property type="entry name" value="Ser/Thr_Proteases_Immune/Dev"/>
</dbReference>
<dbReference type="FunFam" id="2.40.10.10:FF:000038">
    <property type="entry name" value="Serine protease"/>
    <property type="match status" value="1"/>
</dbReference>
<feature type="non-terminal residue" evidence="9">
    <location>
        <position position="1"/>
    </location>
</feature>
<dbReference type="GO" id="GO:0006508">
    <property type="term" value="P:proteolysis"/>
    <property type="evidence" value="ECO:0007669"/>
    <property type="project" value="InterPro"/>
</dbReference>